<proteinExistence type="predicted"/>
<evidence type="ECO:0000313" key="1">
    <source>
        <dbReference type="EMBL" id="GFB15083.1"/>
    </source>
</evidence>
<dbReference type="AlphaFoldDB" id="A0A699KWZ3"/>
<gene>
    <name evidence="1" type="ORF">Tci_687054</name>
</gene>
<comment type="caution">
    <text evidence="1">The sequence shown here is derived from an EMBL/GenBank/DDBJ whole genome shotgun (WGS) entry which is preliminary data.</text>
</comment>
<sequence length="98" mass="10776">MMGSDTLLWVKTACTWRGNALKKVFAAMEGSGTLLSPKQHFTLPIEFLDVMRNAAIAFYLAVMILRLCSVAADGGRMAGCENCSPQQPPRARRQCQLI</sequence>
<name>A0A699KWZ3_TANCI</name>
<accession>A0A699KWZ3</accession>
<dbReference type="EMBL" id="BKCJ010563108">
    <property type="protein sequence ID" value="GFB15083.1"/>
    <property type="molecule type" value="Genomic_DNA"/>
</dbReference>
<protein>
    <submittedName>
        <fullName evidence="1">Uncharacterized protein</fullName>
    </submittedName>
</protein>
<organism evidence="1">
    <name type="scientific">Tanacetum cinerariifolium</name>
    <name type="common">Dalmatian daisy</name>
    <name type="synonym">Chrysanthemum cinerariifolium</name>
    <dbReference type="NCBI Taxonomy" id="118510"/>
    <lineage>
        <taxon>Eukaryota</taxon>
        <taxon>Viridiplantae</taxon>
        <taxon>Streptophyta</taxon>
        <taxon>Embryophyta</taxon>
        <taxon>Tracheophyta</taxon>
        <taxon>Spermatophyta</taxon>
        <taxon>Magnoliopsida</taxon>
        <taxon>eudicotyledons</taxon>
        <taxon>Gunneridae</taxon>
        <taxon>Pentapetalae</taxon>
        <taxon>asterids</taxon>
        <taxon>campanulids</taxon>
        <taxon>Asterales</taxon>
        <taxon>Asteraceae</taxon>
        <taxon>Asteroideae</taxon>
        <taxon>Anthemideae</taxon>
        <taxon>Anthemidinae</taxon>
        <taxon>Tanacetum</taxon>
    </lineage>
</organism>
<reference evidence="1" key="1">
    <citation type="journal article" date="2019" name="Sci. Rep.">
        <title>Draft genome of Tanacetum cinerariifolium, the natural source of mosquito coil.</title>
        <authorList>
            <person name="Yamashiro T."/>
            <person name="Shiraishi A."/>
            <person name="Satake H."/>
            <person name="Nakayama K."/>
        </authorList>
    </citation>
    <scope>NUCLEOTIDE SEQUENCE</scope>
</reference>